<dbReference type="EMBL" id="FOXO01000023">
    <property type="protein sequence ID" value="SFQ20660.1"/>
    <property type="molecule type" value="Genomic_DNA"/>
</dbReference>
<evidence type="ECO:0000313" key="2">
    <source>
        <dbReference type="Proteomes" id="UP000182624"/>
    </source>
</evidence>
<organism evidence="1 2">
    <name type="scientific">Butyrivibrio proteoclasticus</name>
    <dbReference type="NCBI Taxonomy" id="43305"/>
    <lineage>
        <taxon>Bacteria</taxon>
        <taxon>Bacillati</taxon>
        <taxon>Bacillota</taxon>
        <taxon>Clostridia</taxon>
        <taxon>Lachnospirales</taxon>
        <taxon>Lachnospiraceae</taxon>
        <taxon>Butyrivibrio</taxon>
    </lineage>
</organism>
<sequence>MMVLFCHFLLNFQGTNAIFLLRSFSQIIHYQLLLEKATRDLGYLRHARNHLFELNETSIEEFFLVPYTTNPNNEFFSSMQTAFQNSQFFTTTLTINEKNHELDCYGLLTEKKYADFLKVERGYIIKKSIVVSQMIDVVGKNPADENIVKNFKDTISKKYSRSFDTIYAVLVSRFYDKEKRYHQYFMIFAQLE</sequence>
<protein>
    <submittedName>
        <fullName evidence="1">Uncharacterized protein</fullName>
    </submittedName>
</protein>
<accession>A0A1I5WLV8</accession>
<dbReference type="AlphaFoldDB" id="A0A1I5WLV8"/>
<name>A0A1I5WLV8_9FIRM</name>
<dbReference type="Proteomes" id="UP000182624">
    <property type="component" value="Unassembled WGS sequence"/>
</dbReference>
<gene>
    <name evidence="1" type="ORF">SAMN04487928_12356</name>
</gene>
<proteinExistence type="predicted"/>
<reference evidence="2" key="1">
    <citation type="submission" date="2016-10" db="EMBL/GenBank/DDBJ databases">
        <authorList>
            <person name="Varghese N."/>
            <person name="Submissions S."/>
        </authorList>
    </citation>
    <scope>NUCLEOTIDE SEQUENCE [LARGE SCALE GENOMIC DNA]</scope>
    <source>
        <strain evidence="2">P18</strain>
    </source>
</reference>
<evidence type="ECO:0000313" key="1">
    <source>
        <dbReference type="EMBL" id="SFQ20660.1"/>
    </source>
</evidence>
<keyword evidence="2" id="KW-1185">Reference proteome</keyword>